<evidence type="ECO:0000313" key="2">
    <source>
        <dbReference type="Proteomes" id="UP000829494"/>
    </source>
</evidence>
<organism evidence="1 2">
    <name type="scientific">Streptomyces rimosus subsp. rimosus</name>
    <dbReference type="NCBI Taxonomy" id="132474"/>
    <lineage>
        <taxon>Bacteria</taxon>
        <taxon>Bacillati</taxon>
        <taxon>Actinomycetota</taxon>
        <taxon>Actinomycetes</taxon>
        <taxon>Kitasatosporales</taxon>
        <taxon>Streptomycetaceae</taxon>
        <taxon>Streptomyces</taxon>
    </lineage>
</organism>
<gene>
    <name evidence="1" type="ORF">SRIMR7_23720</name>
</gene>
<evidence type="ECO:0000313" key="1">
    <source>
        <dbReference type="EMBL" id="UNZ05170.1"/>
    </source>
</evidence>
<name>A0ABY3Z5B7_STRRM</name>
<dbReference type="Proteomes" id="UP000829494">
    <property type="component" value="Chromosome"/>
</dbReference>
<reference evidence="1 2" key="1">
    <citation type="submission" date="2022-03" db="EMBL/GenBank/DDBJ databases">
        <title>Complete genome of Streptomyces rimosus ssp. rimosus R7 (=ATCC 10970).</title>
        <authorList>
            <person name="Beganovic S."/>
            <person name="Ruckert C."/>
            <person name="Busche T."/>
            <person name="Kalinowski J."/>
            <person name="Wittmann C."/>
        </authorList>
    </citation>
    <scope>NUCLEOTIDE SEQUENCE [LARGE SCALE GENOMIC DNA]</scope>
    <source>
        <strain evidence="1 2">R7</strain>
    </source>
</reference>
<dbReference type="EMBL" id="CP094298">
    <property type="protein sequence ID" value="UNZ05170.1"/>
    <property type="molecule type" value="Genomic_DNA"/>
</dbReference>
<protein>
    <submittedName>
        <fullName evidence="1">Uncharacterized protein</fullName>
    </submittedName>
</protein>
<accession>A0ABY3Z5B7</accession>
<proteinExistence type="predicted"/>
<keyword evidence="2" id="KW-1185">Reference proteome</keyword>
<sequence>MTRMLFWLDKAVLKVWNLLADACDAAIHGGRLKSDYRVSFPGGLTVDRVERGRQVRWWVNGEPVTESTAKARLQVAESASRHRRP</sequence>